<protein>
    <submittedName>
        <fullName evidence="1">Uncharacterized protein</fullName>
    </submittedName>
</protein>
<accession>A0A804U660</accession>
<dbReference type="InParanoid" id="A0A804U660"/>
<dbReference type="Gramene" id="mito7_t00010.1">
    <property type="protein sequence ID" value="mito7_p00010.1"/>
    <property type="gene ID" value="mito7_g00010"/>
</dbReference>
<name>A0A804U660_MUSAM</name>
<sequence>MIRIHILTRELNTADSLNYTQIGLTGLLLILSTVRKLPYIPYWLLASYLHQHRYTPLALPHFIDTQLARTMNQ</sequence>
<dbReference type="Proteomes" id="UP000012960">
    <property type="component" value="Unplaced"/>
</dbReference>
<evidence type="ECO:0000313" key="1">
    <source>
        <dbReference type="EnsemblPlants" id="mito7_p00010.1"/>
    </source>
</evidence>
<proteinExistence type="predicted"/>
<evidence type="ECO:0000313" key="2">
    <source>
        <dbReference type="Proteomes" id="UP000012960"/>
    </source>
</evidence>
<dbReference type="AlphaFoldDB" id="A0A804U660"/>
<keyword evidence="2" id="KW-1185">Reference proteome</keyword>
<reference evidence="1" key="1">
    <citation type="submission" date="2021-05" db="UniProtKB">
        <authorList>
            <consortium name="EnsemblPlants"/>
        </authorList>
    </citation>
    <scope>IDENTIFICATION</scope>
    <source>
        <strain evidence="1">subsp. malaccensis</strain>
    </source>
</reference>
<organism evidence="1 2">
    <name type="scientific">Musa acuminata subsp. malaccensis</name>
    <name type="common">Wild banana</name>
    <name type="synonym">Musa malaccensis</name>
    <dbReference type="NCBI Taxonomy" id="214687"/>
    <lineage>
        <taxon>Eukaryota</taxon>
        <taxon>Viridiplantae</taxon>
        <taxon>Streptophyta</taxon>
        <taxon>Embryophyta</taxon>
        <taxon>Tracheophyta</taxon>
        <taxon>Spermatophyta</taxon>
        <taxon>Magnoliopsida</taxon>
        <taxon>Liliopsida</taxon>
        <taxon>Zingiberales</taxon>
        <taxon>Musaceae</taxon>
        <taxon>Musa</taxon>
    </lineage>
</organism>
<dbReference type="EnsemblPlants" id="mito7_t00010.1">
    <property type="protein sequence ID" value="mito7_p00010.1"/>
    <property type="gene ID" value="mito7_g00010"/>
</dbReference>